<proteinExistence type="predicted"/>
<name>A0A4Y9YHI0_9AGAM</name>
<feature type="compositionally biased region" description="Low complexity" evidence="1">
    <location>
        <begin position="173"/>
        <end position="195"/>
    </location>
</feature>
<comment type="caution">
    <text evidence="2">The sequence shown here is derived from an EMBL/GenBank/DDBJ whole genome shotgun (WGS) entry which is preliminary data.</text>
</comment>
<dbReference type="OrthoDB" id="10362186at2759"/>
<evidence type="ECO:0000256" key="1">
    <source>
        <dbReference type="SAM" id="MobiDB-lite"/>
    </source>
</evidence>
<reference evidence="2 3" key="1">
    <citation type="submission" date="2019-02" db="EMBL/GenBank/DDBJ databases">
        <title>Genome sequencing of the rare red list fungi Dentipellis fragilis.</title>
        <authorList>
            <person name="Buettner E."/>
            <person name="Kellner H."/>
        </authorList>
    </citation>
    <scope>NUCLEOTIDE SEQUENCE [LARGE SCALE GENOMIC DNA]</scope>
    <source>
        <strain evidence="2 3">DSM 105465</strain>
    </source>
</reference>
<organism evidence="2 3">
    <name type="scientific">Dentipellis fragilis</name>
    <dbReference type="NCBI Taxonomy" id="205917"/>
    <lineage>
        <taxon>Eukaryota</taxon>
        <taxon>Fungi</taxon>
        <taxon>Dikarya</taxon>
        <taxon>Basidiomycota</taxon>
        <taxon>Agaricomycotina</taxon>
        <taxon>Agaricomycetes</taxon>
        <taxon>Russulales</taxon>
        <taxon>Hericiaceae</taxon>
        <taxon>Dentipellis</taxon>
    </lineage>
</organism>
<protein>
    <submittedName>
        <fullName evidence="2">Uncharacterized protein</fullName>
    </submittedName>
</protein>
<sequence length="195" mass="21479">MTTQIVSGYIIDPNDLEHFIRRLLGDDETWLAENNDANTHYRLLVQWLRTLPKEERVASVQCNAFILAFSCPPAADFMHLPVLWTRSSDVLACIITGIAEHPNSRARIGEDEKQQKTRDRFLDKANAAAGTSVLAAERTRYFSCREACLGGHVGDCYVSYPDRVTTQRKANEAAVASSSPAHTAPATPTTSASAN</sequence>
<evidence type="ECO:0000313" key="2">
    <source>
        <dbReference type="EMBL" id="TFY60399.1"/>
    </source>
</evidence>
<accession>A0A4Y9YHI0</accession>
<keyword evidence="3" id="KW-1185">Reference proteome</keyword>
<dbReference type="EMBL" id="SEOQ01000565">
    <property type="protein sequence ID" value="TFY60399.1"/>
    <property type="molecule type" value="Genomic_DNA"/>
</dbReference>
<gene>
    <name evidence="2" type="ORF">EVG20_g7434</name>
</gene>
<dbReference type="Proteomes" id="UP000298327">
    <property type="component" value="Unassembled WGS sequence"/>
</dbReference>
<evidence type="ECO:0000313" key="3">
    <source>
        <dbReference type="Proteomes" id="UP000298327"/>
    </source>
</evidence>
<dbReference type="AlphaFoldDB" id="A0A4Y9YHI0"/>
<feature type="region of interest" description="Disordered" evidence="1">
    <location>
        <begin position="168"/>
        <end position="195"/>
    </location>
</feature>